<comment type="caution">
    <text evidence="1">The sequence shown here is derived from an EMBL/GenBank/DDBJ whole genome shotgun (WGS) entry which is preliminary data.</text>
</comment>
<sequence length="139" mass="15749">MSRVSCHKRHANALQAFLATGKPLDESGGAGKAALFYFVWAATSTRHFKPISLGTDASTFDNNSRPVWLNIVQMYFSLVFQPLQPNTLIKYLGVERLRTPNLEVNSALPLYQRFRNYTIRATLTYLASDDTEIVRFAME</sequence>
<feature type="non-terminal residue" evidence="1">
    <location>
        <position position="139"/>
    </location>
</feature>
<dbReference type="AlphaFoldDB" id="A0AAN6W6V6"/>
<protein>
    <submittedName>
        <fullName evidence="1">Uncharacterized protein</fullName>
    </submittedName>
</protein>
<evidence type="ECO:0000313" key="2">
    <source>
        <dbReference type="Proteomes" id="UP001302321"/>
    </source>
</evidence>
<reference evidence="1" key="1">
    <citation type="journal article" date="2023" name="Mol. Phylogenet. Evol.">
        <title>Genome-scale phylogeny and comparative genomics of the fungal order Sordariales.</title>
        <authorList>
            <person name="Hensen N."/>
            <person name="Bonometti L."/>
            <person name="Westerberg I."/>
            <person name="Brannstrom I.O."/>
            <person name="Guillou S."/>
            <person name="Cros-Aarteil S."/>
            <person name="Calhoun S."/>
            <person name="Haridas S."/>
            <person name="Kuo A."/>
            <person name="Mondo S."/>
            <person name="Pangilinan J."/>
            <person name="Riley R."/>
            <person name="LaButti K."/>
            <person name="Andreopoulos B."/>
            <person name="Lipzen A."/>
            <person name="Chen C."/>
            <person name="Yan M."/>
            <person name="Daum C."/>
            <person name="Ng V."/>
            <person name="Clum A."/>
            <person name="Steindorff A."/>
            <person name="Ohm R.A."/>
            <person name="Martin F."/>
            <person name="Silar P."/>
            <person name="Natvig D.O."/>
            <person name="Lalanne C."/>
            <person name="Gautier V."/>
            <person name="Ament-Velasquez S.L."/>
            <person name="Kruys A."/>
            <person name="Hutchinson M.I."/>
            <person name="Powell A.J."/>
            <person name="Barry K."/>
            <person name="Miller A.N."/>
            <person name="Grigoriev I.V."/>
            <person name="Debuchy R."/>
            <person name="Gladieux P."/>
            <person name="Hiltunen Thoren M."/>
            <person name="Johannesson H."/>
        </authorList>
    </citation>
    <scope>NUCLEOTIDE SEQUENCE</scope>
    <source>
        <strain evidence="1">CBS 892.96</strain>
    </source>
</reference>
<reference evidence="1" key="2">
    <citation type="submission" date="2023-05" db="EMBL/GenBank/DDBJ databases">
        <authorList>
            <consortium name="Lawrence Berkeley National Laboratory"/>
            <person name="Steindorff A."/>
            <person name="Hensen N."/>
            <person name="Bonometti L."/>
            <person name="Westerberg I."/>
            <person name="Brannstrom I.O."/>
            <person name="Guillou S."/>
            <person name="Cros-Aarteil S."/>
            <person name="Calhoun S."/>
            <person name="Haridas S."/>
            <person name="Kuo A."/>
            <person name="Mondo S."/>
            <person name="Pangilinan J."/>
            <person name="Riley R."/>
            <person name="Labutti K."/>
            <person name="Andreopoulos B."/>
            <person name="Lipzen A."/>
            <person name="Chen C."/>
            <person name="Yanf M."/>
            <person name="Daum C."/>
            <person name="Ng V."/>
            <person name="Clum A."/>
            <person name="Ohm R."/>
            <person name="Martin F."/>
            <person name="Silar P."/>
            <person name="Natvig D."/>
            <person name="Lalanne C."/>
            <person name="Gautier V."/>
            <person name="Ament-Velasquez S.L."/>
            <person name="Kruys A."/>
            <person name="Hutchinson M.I."/>
            <person name="Powell A.J."/>
            <person name="Barry K."/>
            <person name="Miller A.N."/>
            <person name="Grigoriev I.V."/>
            <person name="Debuchy R."/>
            <person name="Gladieux P."/>
            <person name="Thoren M.H."/>
            <person name="Johannesson H."/>
        </authorList>
    </citation>
    <scope>NUCLEOTIDE SEQUENCE</scope>
    <source>
        <strain evidence="1">CBS 892.96</strain>
    </source>
</reference>
<accession>A0AAN6W6V6</accession>
<evidence type="ECO:0000313" key="1">
    <source>
        <dbReference type="EMBL" id="KAK4176098.1"/>
    </source>
</evidence>
<proteinExistence type="predicted"/>
<dbReference type="Proteomes" id="UP001302321">
    <property type="component" value="Unassembled WGS sequence"/>
</dbReference>
<name>A0AAN6W6V6_9PEZI</name>
<keyword evidence="2" id="KW-1185">Reference proteome</keyword>
<organism evidence="1 2">
    <name type="scientific">Triangularia setosa</name>
    <dbReference type="NCBI Taxonomy" id="2587417"/>
    <lineage>
        <taxon>Eukaryota</taxon>
        <taxon>Fungi</taxon>
        <taxon>Dikarya</taxon>
        <taxon>Ascomycota</taxon>
        <taxon>Pezizomycotina</taxon>
        <taxon>Sordariomycetes</taxon>
        <taxon>Sordariomycetidae</taxon>
        <taxon>Sordariales</taxon>
        <taxon>Podosporaceae</taxon>
        <taxon>Triangularia</taxon>
    </lineage>
</organism>
<dbReference type="EMBL" id="MU866209">
    <property type="protein sequence ID" value="KAK4176098.1"/>
    <property type="molecule type" value="Genomic_DNA"/>
</dbReference>
<gene>
    <name evidence="1" type="ORF">QBC36DRAFT_151103</name>
</gene>